<dbReference type="InterPro" id="IPR006710">
    <property type="entry name" value="Glyco_hydro_43"/>
</dbReference>
<feature type="chain" id="PRO_5045994560" evidence="7">
    <location>
        <begin position="25"/>
        <end position="337"/>
    </location>
</feature>
<dbReference type="InterPro" id="IPR016828">
    <property type="entry name" value="Alpha-L-arabinofuranosidase"/>
</dbReference>
<feature type="region of interest" description="Disordered" evidence="6">
    <location>
        <begin position="318"/>
        <end position="337"/>
    </location>
</feature>
<evidence type="ECO:0000313" key="8">
    <source>
        <dbReference type="EMBL" id="MCE4552973.1"/>
    </source>
</evidence>
<dbReference type="PANTHER" id="PTHR43817:SF1">
    <property type="entry name" value="HYDROLASE, FAMILY 43, PUTATIVE (AFU_ORTHOLOGUE AFUA_3G01660)-RELATED"/>
    <property type="match status" value="1"/>
</dbReference>
<proteinExistence type="inferred from homology"/>
<keyword evidence="3 5" id="KW-0378">Hydrolase</keyword>
<evidence type="ECO:0000256" key="3">
    <source>
        <dbReference type="ARBA" id="ARBA00022801"/>
    </source>
</evidence>
<evidence type="ECO:0000256" key="4">
    <source>
        <dbReference type="ARBA" id="ARBA00023295"/>
    </source>
</evidence>
<sequence>MTALTRRQALAATALIAAARHAAAAPASWPNPLIEQRADPQITRHGEWLYLMATVPDYDRLELRRARTVGGLATAEPRVVWRQHERGPMSRHIWAPELHALDGRWYIYFSAGEAADPWKIRLWVLENTSPDPMLGEWTERGNLHTQWDSFTLDATVFEHRGQRYLAWAQNDPSTGHHGTDLYLARMASPTALTGPQVRLSRPDFAWEQVRHRVNEAPAVLVHGGRVFMSYSAAGTGAEYCMGLLWADADADLLDPVSWRKSPGPVFSSSAENGIYGPGHNSFLVEPDGSVLNVFHARNYRDITGDPLKDTGRATRVQPLRFTPDGMPDFGVPLPEGR</sequence>
<name>A0ABS8XQG5_9BURK</name>
<dbReference type="InterPro" id="IPR023296">
    <property type="entry name" value="Glyco_hydro_beta-prop_sf"/>
</dbReference>
<gene>
    <name evidence="8" type="ORF">LXT13_00740</name>
</gene>
<dbReference type="SUPFAM" id="SSF75005">
    <property type="entry name" value="Arabinanase/levansucrase/invertase"/>
    <property type="match status" value="1"/>
</dbReference>
<evidence type="ECO:0000256" key="7">
    <source>
        <dbReference type="SAM" id="SignalP"/>
    </source>
</evidence>
<protein>
    <submittedName>
        <fullName evidence="8">Family 43 glycosylhydrolase</fullName>
    </submittedName>
</protein>
<dbReference type="PANTHER" id="PTHR43817">
    <property type="entry name" value="GLYCOSYL HYDROLASE"/>
    <property type="match status" value="1"/>
</dbReference>
<evidence type="ECO:0000256" key="2">
    <source>
        <dbReference type="ARBA" id="ARBA00022729"/>
    </source>
</evidence>
<evidence type="ECO:0000256" key="5">
    <source>
        <dbReference type="RuleBase" id="RU361187"/>
    </source>
</evidence>
<dbReference type="PIRSF" id="PIRSF025414">
    <property type="entry name" value="Alpha-L-arabinofuranosidase"/>
    <property type="match status" value="1"/>
</dbReference>
<dbReference type="InterPro" id="IPR006311">
    <property type="entry name" value="TAT_signal"/>
</dbReference>
<dbReference type="EMBL" id="JAJTWU010000001">
    <property type="protein sequence ID" value="MCE4552973.1"/>
    <property type="molecule type" value="Genomic_DNA"/>
</dbReference>
<comment type="similarity">
    <text evidence="1 5">Belongs to the glycosyl hydrolase 43 family.</text>
</comment>
<comment type="caution">
    <text evidence="8">The sequence shown here is derived from an EMBL/GenBank/DDBJ whole genome shotgun (WGS) entry which is preliminary data.</text>
</comment>
<dbReference type="Gene3D" id="2.115.10.20">
    <property type="entry name" value="Glycosyl hydrolase domain, family 43"/>
    <property type="match status" value="1"/>
</dbReference>
<evidence type="ECO:0000313" key="9">
    <source>
        <dbReference type="Proteomes" id="UP001200741"/>
    </source>
</evidence>
<organism evidence="8 9">
    <name type="scientific">Pelomonas cellulosilytica</name>
    <dbReference type="NCBI Taxonomy" id="2906762"/>
    <lineage>
        <taxon>Bacteria</taxon>
        <taxon>Pseudomonadati</taxon>
        <taxon>Pseudomonadota</taxon>
        <taxon>Betaproteobacteria</taxon>
        <taxon>Burkholderiales</taxon>
        <taxon>Sphaerotilaceae</taxon>
        <taxon>Roseateles</taxon>
    </lineage>
</organism>
<keyword evidence="2 7" id="KW-0732">Signal</keyword>
<dbReference type="PROSITE" id="PS51318">
    <property type="entry name" value="TAT"/>
    <property type="match status" value="1"/>
</dbReference>
<evidence type="ECO:0000256" key="6">
    <source>
        <dbReference type="SAM" id="MobiDB-lite"/>
    </source>
</evidence>
<dbReference type="Pfam" id="PF04616">
    <property type="entry name" value="Glyco_hydro_43"/>
    <property type="match status" value="1"/>
</dbReference>
<dbReference type="Proteomes" id="UP001200741">
    <property type="component" value="Unassembled WGS sequence"/>
</dbReference>
<keyword evidence="9" id="KW-1185">Reference proteome</keyword>
<evidence type="ECO:0000256" key="1">
    <source>
        <dbReference type="ARBA" id="ARBA00009865"/>
    </source>
</evidence>
<dbReference type="RefSeq" id="WP_233369685.1">
    <property type="nucleotide sequence ID" value="NZ_JAJTWU010000001.1"/>
</dbReference>
<keyword evidence="4 5" id="KW-0326">Glycosidase</keyword>
<accession>A0ABS8XQG5</accession>
<feature type="signal peptide" evidence="7">
    <location>
        <begin position="1"/>
        <end position="24"/>
    </location>
</feature>
<reference evidence="8 9" key="1">
    <citation type="submission" date="2021-12" db="EMBL/GenBank/DDBJ databases">
        <title>Genome seq of P8.</title>
        <authorList>
            <person name="Seo T."/>
        </authorList>
    </citation>
    <scope>NUCLEOTIDE SEQUENCE [LARGE SCALE GENOMIC DNA]</scope>
    <source>
        <strain evidence="8 9">P8</strain>
    </source>
</reference>